<dbReference type="EMBL" id="JACHMI010000001">
    <property type="protein sequence ID" value="MBB6553831.1"/>
    <property type="molecule type" value="Genomic_DNA"/>
</dbReference>
<feature type="signal peptide" evidence="2">
    <location>
        <begin position="1"/>
        <end position="23"/>
    </location>
</feature>
<name>A0A7X0U3J1_9ACTN</name>
<feature type="region of interest" description="Disordered" evidence="1">
    <location>
        <begin position="221"/>
        <end position="246"/>
    </location>
</feature>
<sequence length="267" mass="29299">MRVLAAAVATMAGLALAGAPAHAAEPEAKFWRVKTIITMEHPRPVGSGYAVMERRASVDWATPDGRSWAAYRPLGAYPKTKQDEQAWKKDGSPSSWTYRTEGMKITLSTKPGKGWVKKVDERPAALMLGERPVTFEQLQKLPADAAGIRRYVTSEVNAWIDKAAEEARTTDPRATKQDWLDHLDLYVAESLTRLLYQNPVPRKVRAAAYEALRTTEGVKDLGRAKDPQGRSGHKLALPGGKPVKGKDRVETFEAGWTNDAPAVPDAG</sequence>
<keyword evidence="2" id="KW-0732">Signal</keyword>
<keyword evidence="4" id="KW-1185">Reference proteome</keyword>
<accession>A0A7X0U3J1</accession>
<proteinExistence type="predicted"/>
<reference evidence="3 4" key="1">
    <citation type="submission" date="2020-08" db="EMBL/GenBank/DDBJ databases">
        <title>Sequencing the genomes of 1000 actinobacteria strains.</title>
        <authorList>
            <person name="Klenk H.-P."/>
        </authorList>
    </citation>
    <scope>NUCLEOTIDE SEQUENCE [LARGE SCALE GENOMIC DNA]</scope>
    <source>
        <strain evidence="3 4">DSM 43768</strain>
    </source>
</reference>
<gene>
    <name evidence="3" type="ORF">HD593_008626</name>
</gene>
<dbReference type="AlphaFoldDB" id="A0A7X0U3J1"/>
<evidence type="ECO:0000313" key="4">
    <source>
        <dbReference type="Proteomes" id="UP000565579"/>
    </source>
</evidence>
<evidence type="ECO:0000256" key="1">
    <source>
        <dbReference type="SAM" id="MobiDB-lite"/>
    </source>
</evidence>
<comment type="caution">
    <text evidence="3">The sequence shown here is derived from an EMBL/GenBank/DDBJ whole genome shotgun (WGS) entry which is preliminary data.</text>
</comment>
<dbReference type="Proteomes" id="UP000565579">
    <property type="component" value="Unassembled WGS sequence"/>
</dbReference>
<evidence type="ECO:0000313" key="3">
    <source>
        <dbReference type="EMBL" id="MBB6553831.1"/>
    </source>
</evidence>
<feature type="chain" id="PRO_5031010531" evidence="2">
    <location>
        <begin position="24"/>
        <end position="267"/>
    </location>
</feature>
<organism evidence="3 4">
    <name type="scientific">Nonomuraea rubra</name>
    <dbReference type="NCBI Taxonomy" id="46180"/>
    <lineage>
        <taxon>Bacteria</taxon>
        <taxon>Bacillati</taxon>
        <taxon>Actinomycetota</taxon>
        <taxon>Actinomycetes</taxon>
        <taxon>Streptosporangiales</taxon>
        <taxon>Streptosporangiaceae</taxon>
        <taxon>Nonomuraea</taxon>
    </lineage>
</organism>
<evidence type="ECO:0000256" key="2">
    <source>
        <dbReference type="SAM" id="SignalP"/>
    </source>
</evidence>
<dbReference type="RefSeq" id="WP_185108252.1">
    <property type="nucleotide sequence ID" value="NZ_BAAAXY010000245.1"/>
</dbReference>
<protein>
    <submittedName>
        <fullName evidence="3">Uncharacterized protein</fullName>
    </submittedName>
</protein>